<comment type="caution">
    <text evidence="2">The sequence shown here is derived from an EMBL/GenBank/DDBJ whole genome shotgun (WGS) entry which is preliminary data.</text>
</comment>
<dbReference type="SMART" id="SM00855">
    <property type="entry name" value="PGAM"/>
    <property type="match status" value="1"/>
</dbReference>
<dbReference type="Proteomes" id="UP000646152">
    <property type="component" value="Unassembled WGS sequence"/>
</dbReference>
<dbReference type="Pfam" id="PF00300">
    <property type="entry name" value="His_Phos_1"/>
    <property type="match status" value="1"/>
</dbReference>
<evidence type="ECO:0000313" key="2">
    <source>
        <dbReference type="EMBL" id="GGB47939.1"/>
    </source>
</evidence>
<sequence>MKKAGSPDSEVEMNIFIMRHGQAAAQASTDALRPLTEQGRDEVCLMAQWLAPQVPKFDRVLVSPYLRTSQTWQQLSKYVSASQVETCDELTPDADADIAASLLLAYGDLHPEGNLLVVSHMPIVGFLVESLCPATMAPIFVTSGIAKVSFGTGQGAVFDWLEGPHNIQPHYQHRFQALRSLG</sequence>
<protein>
    <submittedName>
        <fullName evidence="2">Phosphohistidine phosphatase SixA</fullName>
    </submittedName>
</protein>
<proteinExistence type="predicted"/>
<dbReference type="InterPro" id="IPR051021">
    <property type="entry name" value="Mito_Ser/Thr_phosphatase"/>
</dbReference>
<organism evidence="2 3">
    <name type="scientific">Oceanisphaera marina</name>
    <dbReference type="NCBI Taxonomy" id="2017550"/>
    <lineage>
        <taxon>Bacteria</taxon>
        <taxon>Pseudomonadati</taxon>
        <taxon>Pseudomonadota</taxon>
        <taxon>Gammaproteobacteria</taxon>
        <taxon>Aeromonadales</taxon>
        <taxon>Aeromonadaceae</taxon>
        <taxon>Oceanisphaera</taxon>
    </lineage>
</organism>
<dbReference type="SUPFAM" id="SSF53254">
    <property type="entry name" value="Phosphoglycerate mutase-like"/>
    <property type="match status" value="1"/>
</dbReference>
<name>A0ABQ1IPM3_9GAMM</name>
<dbReference type="InterPro" id="IPR004449">
    <property type="entry name" value="SixA"/>
</dbReference>
<dbReference type="InterPro" id="IPR029033">
    <property type="entry name" value="His_PPase_superfam"/>
</dbReference>
<keyword evidence="1" id="KW-0378">Hydrolase</keyword>
<dbReference type="CDD" id="cd07067">
    <property type="entry name" value="HP_PGM_like"/>
    <property type="match status" value="1"/>
</dbReference>
<reference evidence="3" key="1">
    <citation type="journal article" date="2019" name="Int. J. Syst. Evol. Microbiol.">
        <title>The Global Catalogue of Microorganisms (GCM) 10K type strain sequencing project: providing services to taxonomists for standard genome sequencing and annotation.</title>
        <authorList>
            <consortium name="The Broad Institute Genomics Platform"/>
            <consortium name="The Broad Institute Genome Sequencing Center for Infectious Disease"/>
            <person name="Wu L."/>
            <person name="Ma J."/>
        </authorList>
    </citation>
    <scope>NUCLEOTIDE SEQUENCE [LARGE SCALE GENOMIC DNA]</scope>
    <source>
        <strain evidence="3">CGMCC 1.15923</strain>
    </source>
</reference>
<gene>
    <name evidence="2" type="primary">sixA</name>
    <name evidence="2" type="ORF">GCM10011502_21590</name>
</gene>
<accession>A0ABQ1IPM3</accession>
<evidence type="ECO:0000313" key="3">
    <source>
        <dbReference type="Proteomes" id="UP000646152"/>
    </source>
</evidence>
<dbReference type="NCBIfam" id="TIGR00249">
    <property type="entry name" value="sixA"/>
    <property type="match status" value="1"/>
</dbReference>
<keyword evidence="3" id="KW-1185">Reference proteome</keyword>
<evidence type="ECO:0000256" key="1">
    <source>
        <dbReference type="ARBA" id="ARBA00022801"/>
    </source>
</evidence>
<dbReference type="PANTHER" id="PTHR20935">
    <property type="entry name" value="PHOSPHOGLYCERATE MUTASE-RELATED"/>
    <property type="match status" value="1"/>
</dbReference>
<dbReference type="InterPro" id="IPR013078">
    <property type="entry name" value="His_Pase_superF_clade-1"/>
</dbReference>
<dbReference type="PANTHER" id="PTHR20935:SF1">
    <property type="entry name" value="SLL1549 PROTEIN"/>
    <property type="match status" value="1"/>
</dbReference>
<dbReference type="EMBL" id="BMKE01000017">
    <property type="protein sequence ID" value="GGB47939.1"/>
    <property type="molecule type" value="Genomic_DNA"/>
</dbReference>
<dbReference type="Gene3D" id="3.40.50.1240">
    <property type="entry name" value="Phosphoglycerate mutase-like"/>
    <property type="match status" value="1"/>
</dbReference>